<dbReference type="PANTHER" id="PTHR47957">
    <property type="entry name" value="ATP-DEPENDENT HELICASE HRQ1"/>
    <property type="match status" value="1"/>
</dbReference>
<dbReference type="InterPro" id="IPR027417">
    <property type="entry name" value="P-loop_NTPase"/>
</dbReference>
<evidence type="ECO:0008006" key="8">
    <source>
        <dbReference type="Google" id="ProtNLM"/>
    </source>
</evidence>
<feature type="region of interest" description="Disordered" evidence="3">
    <location>
        <begin position="893"/>
        <end position="924"/>
    </location>
</feature>
<dbReference type="Gene3D" id="3.40.50.300">
    <property type="entry name" value="P-loop containing nucleotide triphosphate hydrolases"/>
    <property type="match status" value="2"/>
</dbReference>
<accession>A0A2L0ESJ3</accession>
<dbReference type="RefSeq" id="WP_159397028.1">
    <property type="nucleotide sequence ID" value="NZ_CP012673.1"/>
</dbReference>
<name>A0A2L0ESJ3_SORCE</name>
<keyword evidence="1" id="KW-0547">Nucleotide-binding</keyword>
<sequence>MSGYQLDAYAANERALAEMTSFVRSSFRFRDPILDDAVHKAITDFGLVAPPVVEANFPFELPSLGPKTTGELAKAGIVHRDLPALLQAARGEAQWPADRPLYRHQVEAIENYRKGKSLVVASGTGSGKTECFLFPALDKLLRDPDQKRPGVRVLLLYPLNALVNNQMDRLRAILGEHPTIRFSLYTSRLPETTKEAERKLKKLGLPVPRAELISREQLREQPPHILVTNYSMLEYALVRPADAPIFSDRFARPEMVVIDEAHVYAGAMAAELTLLMRRAWLRWGIAEPSAVQGIATSATMHQGISDGRELLRSFAASLLSKAPSDVEPIEGRRVVPQAKTLPVKMSLPAPAAVAALDTDFATLVDEVVDGEVEVKLDGSEVSRERAQQVVDVLRPGFRPRDDLPAARLLHDALEPLAWVRKLRGDLNDAATRIDRLADALFGKDGDPGVRRRAAHRVLEVLALARSAASEIPLLPVRIHATARGPHGVYACLNGQCPEAVIRGALGTLYTEPVGRCGCGCGVYELRVCESCGQSFVLGLEGAGDDGLPALVPQRVHGQAGSGGGKRKEDKSDVALFCFKDRWDDGSPFPTADGAPEQRWVDTSSAPCRLGAADGRRLWRFPGGNFKGPDRTLAGVACPRCDSQRPALPVIRRVQVGTDAALQVLIDGVYPSLPRHRAAAGRWLRGGGRRLLLFADNRQVAASLAAKVEESHDTLLARRILVEALDACAGRGESGRASALQRDIVAAVERDDFEEVARLKVKLAEARAAAAAEGVDFECLASAIRDHADLRELSNHDAASALDLARMLVARELSRRPGRLGNLEANGVVVVDYGIAFPAPKHPDVRRLFPDEVWSALVATLLDTMRADGACTVHRVGIHDDFLPRRLIDRPMVKEHRKGKAGADTNDDAADGTWEKTPVPLMPSGAGVTANESRRLAYVARVLAQVGAPAAVTPVLVLEEVWDALDRVAPVGQQQSQSVSPIRRRDEAGRLEIVFHLLRFRRSSAGQLHRCRLCRTSWARAVADVCPTSHCEGTLARVPPGQELDDRDRIVARAVGEGRTELLGLNSEEHTAQILPEDLEQSEARFKEGERNALVCSTTMELGVDIGGLSATFLTNVPPGPSNYLQRAGRAGRRAEGTALVLTFARPRPFDQAAFADPERPFKLPITPPAVKLDSPRICRRHVYAHLLARFFQRFDAGVSAQNPLTVFGSVKAFFEDAIAAVEHLDAAVGDQIGKTLGVDVKQETMCHAFVAWLVDMAVADTALVAEVRALTARTALASMSMDDIADRCWTHIEKIAAEVRHQLRVLNMQLDAERAKPEAAQDRGMIRALEYQRDDLSSESLLSYLAVAQFLPRYGFPVQVVPLVERWEESRGESRSYSQPRLRLERDVALALSEYAPGAEVIAGKHVHVSRGLLRHWTGTDAPGVIAQRVIGLCPNCGQFHFARNQGGLEKACKTCQQPGLREIPVIQPKLGFAVQWGRRPQRWAGGARTALRPVTEAVYATREGGPTAEVSAGLALAYDEEGSILVRTEGSLVESDRSGASASSAAVGAQRQGYGYAICYLCGRAEPETELPGTDKKGNKVDPLPKALEQHQRLRGKGRCENKGNYWRHMVLAGDLRTETLRIELKGALALPGGEDGLRLATTWMVALQLAAGEVLGVDSREVSGLLSPRGVGQGFVYDVILYDQVAGGVGHCRALRERWQELMNTARQRLRCSNPACTTACHRCLLAFETQRYEPLLRRRKLLDRLDPGWVLLEKRAERDGLPVEPVFRGGVEVRERLARLPTVEITVVAPSVGRQAMADDGWLRWIVRHADGPGRARVVLGRLPDPNSDEERITALRLRLAIEMGKVEVRKVSPSAAADFAWTLSSGAPDSEDVFLVEQAHDADALGPGWLREKCRVFRAVGRAAGQAARERVAALVAAARVCTASDFEPDEAAPSIIVHNVPARQQGADATFARWFVNASGEALNHRPIRALRIVDPYLHTDWQLTLLEEAAAFFRVRSCQSLEVETYAPIPEKENQGHGHHRTLSADKQKARIARVAGNSGWRPLVLPSDPLARVHQRAITGTREDGSRFVVLLERGLDFIAFDRRRGARMTRESYVVVKEE</sequence>
<dbReference type="GO" id="GO:0043138">
    <property type="term" value="F:3'-5' DNA helicase activity"/>
    <property type="evidence" value="ECO:0007669"/>
    <property type="project" value="TreeGrafter"/>
</dbReference>
<evidence type="ECO:0000313" key="7">
    <source>
        <dbReference type="Proteomes" id="UP000238348"/>
    </source>
</evidence>
<evidence type="ECO:0000259" key="5">
    <source>
        <dbReference type="PROSITE" id="PS51194"/>
    </source>
</evidence>
<gene>
    <name evidence="6" type="ORF">SOCE26_036840</name>
</gene>
<proteinExistence type="predicted"/>
<dbReference type="GO" id="GO:0003676">
    <property type="term" value="F:nucleic acid binding"/>
    <property type="evidence" value="ECO:0007669"/>
    <property type="project" value="InterPro"/>
</dbReference>
<dbReference type="GO" id="GO:0005524">
    <property type="term" value="F:ATP binding"/>
    <property type="evidence" value="ECO:0007669"/>
    <property type="project" value="UniProtKB-KW"/>
</dbReference>
<feature type="domain" description="Helicase ATP-binding" evidence="4">
    <location>
        <begin position="109"/>
        <end position="318"/>
    </location>
</feature>
<dbReference type="Proteomes" id="UP000238348">
    <property type="component" value="Chromosome"/>
</dbReference>
<dbReference type="InterPro" id="IPR011545">
    <property type="entry name" value="DEAD/DEAH_box_helicase_dom"/>
</dbReference>
<dbReference type="Pfam" id="PF09369">
    <property type="entry name" value="MZB"/>
    <property type="match status" value="1"/>
</dbReference>
<reference evidence="6 7" key="1">
    <citation type="submission" date="2015-09" db="EMBL/GenBank/DDBJ databases">
        <title>Sorangium comparison.</title>
        <authorList>
            <person name="Zaburannyi N."/>
            <person name="Bunk B."/>
            <person name="Overmann J."/>
            <person name="Mueller R."/>
        </authorList>
    </citation>
    <scope>NUCLEOTIDE SEQUENCE [LARGE SCALE GENOMIC DNA]</scope>
    <source>
        <strain evidence="6 7">So ce26</strain>
    </source>
</reference>
<organism evidence="6 7">
    <name type="scientific">Sorangium cellulosum</name>
    <name type="common">Polyangium cellulosum</name>
    <dbReference type="NCBI Taxonomy" id="56"/>
    <lineage>
        <taxon>Bacteria</taxon>
        <taxon>Pseudomonadati</taxon>
        <taxon>Myxococcota</taxon>
        <taxon>Polyangia</taxon>
        <taxon>Polyangiales</taxon>
        <taxon>Polyangiaceae</taxon>
        <taxon>Sorangium</taxon>
    </lineage>
</organism>
<dbReference type="SMART" id="SM00487">
    <property type="entry name" value="DEXDc"/>
    <property type="match status" value="1"/>
</dbReference>
<evidence type="ECO:0000256" key="2">
    <source>
        <dbReference type="ARBA" id="ARBA00022840"/>
    </source>
</evidence>
<dbReference type="PANTHER" id="PTHR47957:SF3">
    <property type="entry name" value="ATP-DEPENDENT HELICASE HRQ1"/>
    <property type="match status" value="1"/>
</dbReference>
<dbReference type="EMBL" id="CP012673">
    <property type="protein sequence ID" value="AUX42255.1"/>
    <property type="molecule type" value="Genomic_DNA"/>
</dbReference>
<keyword evidence="2" id="KW-0067">ATP-binding</keyword>
<dbReference type="OrthoDB" id="9815222at2"/>
<dbReference type="InterPro" id="IPR001650">
    <property type="entry name" value="Helicase_C-like"/>
</dbReference>
<protein>
    <recommendedName>
        <fullName evidence="8">DEAD/DEAH box helicase</fullName>
    </recommendedName>
</protein>
<evidence type="ECO:0000259" key="4">
    <source>
        <dbReference type="PROSITE" id="PS51192"/>
    </source>
</evidence>
<dbReference type="InterPro" id="IPR018973">
    <property type="entry name" value="MZB"/>
</dbReference>
<dbReference type="GO" id="GO:0036297">
    <property type="term" value="P:interstrand cross-link repair"/>
    <property type="evidence" value="ECO:0007669"/>
    <property type="project" value="TreeGrafter"/>
</dbReference>
<feature type="domain" description="Helicase C-terminal" evidence="5">
    <location>
        <begin position="1029"/>
        <end position="1176"/>
    </location>
</feature>
<evidence type="ECO:0000313" key="6">
    <source>
        <dbReference type="EMBL" id="AUX42255.1"/>
    </source>
</evidence>
<dbReference type="PROSITE" id="PS51192">
    <property type="entry name" value="HELICASE_ATP_BIND_1"/>
    <property type="match status" value="1"/>
</dbReference>
<dbReference type="Pfam" id="PF00271">
    <property type="entry name" value="Helicase_C"/>
    <property type="match status" value="1"/>
</dbReference>
<dbReference type="PROSITE" id="PS51194">
    <property type="entry name" value="HELICASE_CTER"/>
    <property type="match status" value="1"/>
</dbReference>
<dbReference type="GO" id="GO:0006289">
    <property type="term" value="P:nucleotide-excision repair"/>
    <property type="evidence" value="ECO:0007669"/>
    <property type="project" value="TreeGrafter"/>
</dbReference>
<dbReference type="SMART" id="SM00490">
    <property type="entry name" value="HELICc"/>
    <property type="match status" value="1"/>
</dbReference>
<dbReference type="Pfam" id="PF00270">
    <property type="entry name" value="DEAD"/>
    <property type="match status" value="1"/>
</dbReference>
<dbReference type="SUPFAM" id="SSF52540">
    <property type="entry name" value="P-loop containing nucleoside triphosphate hydrolases"/>
    <property type="match status" value="2"/>
</dbReference>
<evidence type="ECO:0000256" key="3">
    <source>
        <dbReference type="SAM" id="MobiDB-lite"/>
    </source>
</evidence>
<dbReference type="InterPro" id="IPR014001">
    <property type="entry name" value="Helicase_ATP-bd"/>
</dbReference>
<evidence type="ECO:0000256" key="1">
    <source>
        <dbReference type="ARBA" id="ARBA00022741"/>
    </source>
</evidence>